<evidence type="ECO:0000259" key="3">
    <source>
        <dbReference type="PROSITE" id="PS51677"/>
    </source>
</evidence>
<feature type="signal peptide" evidence="2">
    <location>
        <begin position="1"/>
        <end position="20"/>
    </location>
</feature>
<name>A0A841FNJ1_9ACTN</name>
<feature type="region of interest" description="Disordered" evidence="1">
    <location>
        <begin position="24"/>
        <end position="59"/>
    </location>
</feature>
<comment type="caution">
    <text evidence="4">The sequence shown here is derived from an EMBL/GenBank/DDBJ whole genome shotgun (WGS) entry which is preliminary data.</text>
</comment>
<feature type="domain" description="NodB homology" evidence="3">
    <location>
        <begin position="73"/>
        <end position="275"/>
    </location>
</feature>
<reference evidence="4 5" key="1">
    <citation type="submission" date="2020-08" db="EMBL/GenBank/DDBJ databases">
        <title>Genomic Encyclopedia of Type Strains, Phase IV (KMG-IV): sequencing the most valuable type-strain genomes for metagenomic binning, comparative biology and taxonomic classification.</title>
        <authorList>
            <person name="Goeker M."/>
        </authorList>
    </citation>
    <scope>NUCLEOTIDE SEQUENCE [LARGE SCALE GENOMIC DNA]</scope>
    <source>
        <strain evidence="4 5">YIM 65646</strain>
    </source>
</reference>
<gene>
    <name evidence="4" type="ORF">HNR73_006767</name>
</gene>
<dbReference type="GO" id="GO:0016810">
    <property type="term" value="F:hydrolase activity, acting on carbon-nitrogen (but not peptide) bonds"/>
    <property type="evidence" value="ECO:0007669"/>
    <property type="project" value="InterPro"/>
</dbReference>
<evidence type="ECO:0000313" key="5">
    <source>
        <dbReference type="Proteomes" id="UP000548476"/>
    </source>
</evidence>
<dbReference type="AlphaFoldDB" id="A0A841FNJ1"/>
<dbReference type="InterPro" id="IPR050248">
    <property type="entry name" value="Polysacc_deacetylase_ArnD"/>
</dbReference>
<dbReference type="PROSITE" id="PS51677">
    <property type="entry name" value="NODB"/>
    <property type="match status" value="1"/>
</dbReference>
<dbReference type="GO" id="GO:0005975">
    <property type="term" value="P:carbohydrate metabolic process"/>
    <property type="evidence" value="ECO:0007669"/>
    <property type="project" value="InterPro"/>
</dbReference>
<proteinExistence type="predicted"/>
<dbReference type="Proteomes" id="UP000548476">
    <property type="component" value="Unassembled WGS sequence"/>
</dbReference>
<keyword evidence="2" id="KW-0732">Signal</keyword>
<keyword evidence="5" id="KW-1185">Reference proteome</keyword>
<evidence type="ECO:0000256" key="1">
    <source>
        <dbReference type="SAM" id="MobiDB-lite"/>
    </source>
</evidence>
<dbReference type="Pfam" id="PF01522">
    <property type="entry name" value="Polysacc_deac_1"/>
    <property type="match status" value="1"/>
</dbReference>
<dbReference type="InterPro" id="IPR011330">
    <property type="entry name" value="Glyco_hydro/deAcase_b/a-brl"/>
</dbReference>
<feature type="chain" id="PRO_5038569627" evidence="2">
    <location>
        <begin position="21"/>
        <end position="283"/>
    </location>
</feature>
<dbReference type="InterPro" id="IPR002509">
    <property type="entry name" value="NODB_dom"/>
</dbReference>
<organism evidence="4 5">
    <name type="scientific">Phytomonospora endophytica</name>
    <dbReference type="NCBI Taxonomy" id="714109"/>
    <lineage>
        <taxon>Bacteria</taxon>
        <taxon>Bacillati</taxon>
        <taxon>Actinomycetota</taxon>
        <taxon>Actinomycetes</taxon>
        <taxon>Micromonosporales</taxon>
        <taxon>Micromonosporaceae</taxon>
        <taxon>Phytomonospora</taxon>
    </lineage>
</organism>
<dbReference type="RefSeq" id="WP_184791756.1">
    <property type="nucleotide sequence ID" value="NZ_BONT01000059.1"/>
</dbReference>
<sequence>MRRRRTLGILAALPAAFLTACGRPGTGGGGTPAGPALDPDPSVGAPEMETPVPGWGDPDRPARVVNHGSRDGESVALTFDADLTEYMAGQLDSGEVETYHNEELLAYLEDERIPATFFMTGMWAERYVEEARRIAGNPLFELANHTYEHQAFTADCYGLAFEDDPEAMRADVERTFTALTALGGNQTRYFRFPGLCHDKAALKALGPLGLTVVDGDVVSGDPFAEASQPIVDAVLGRAEAGSVVVMHLGGPNAPMTHIALPSIVDGLRERGLGFARLSEVLAG</sequence>
<dbReference type="PROSITE" id="PS51257">
    <property type="entry name" value="PROKAR_LIPOPROTEIN"/>
    <property type="match status" value="1"/>
</dbReference>
<dbReference type="PANTHER" id="PTHR10587:SF134">
    <property type="entry name" value="SECRETED PROTEIN"/>
    <property type="match status" value="1"/>
</dbReference>
<evidence type="ECO:0000313" key="4">
    <source>
        <dbReference type="EMBL" id="MBB6038881.1"/>
    </source>
</evidence>
<dbReference type="PANTHER" id="PTHR10587">
    <property type="entry name" value="GLYCOSYL TRANSFERASE-RELATED"/>
    <property type="match status" value="1"/>
</dbReference>
<dbReference type="EMBL" id="JACHGT010000018">
    <property type="protein sequence ID" value="MBB6038881.1"/>
    <property type="molecule type" value="Genomic_DNA"/>
</dbReference>
<evidence type="ECO:0000256" key="2">
    <source>
        <dbReference type="SAM" id="SignalP"/>
    </source>
</evidence>
<dbReference type="SUPFAM" id="SSF88713">
    <property type="entry name" value="Glycoside hydrolase/deacetylase"/>
    <property type="match status" value="1"/>
</dbReference>
<protein>
    <submittedName>
        <fullName evidence="4">Peptidoglycan/xylan/chitin deacetylase (PgdA/CDA1 family)</fullName>
    </submittedName>
</protein>
<dbReference type="Gene3D" id="3.20.20.370">
    <property type="entry name" value="Glycoside hydrolase/deacetylase"/>
    <property type="match status" value="1"/>
</dbReference>
<accession>A0A841FNJ1</accession>